<reference evidence="2 3" key="1">
    <citation type="submission" date="2023-10" db="EMBL/GenBank/DDBJ databases">
        <title>Sorlinia euscelidii gen. nov., sp. nov., an acetic acid bacteria isolated from the gut of Euscelidius variegatus emitter.</title>
        <authorList>
            <person name="Michoud G."/>
            <person name="Marasco R."/>
            <person name="Seferji K."/>
            <person name="Gonella E."/>
            <person name="Garuglieri E."/>
            <person name="Alma A."/>
            <person name="Mapelli F."/>
            <person name="Borin S."/>
            <person name="Daffonchio D."/>
            <person name="Crotti E."/>
        </authorList>
    </citation>
    <scope>NUCLEOTIDE SEQUENCE [LARGE SCALE GENOMIC DNA]</scope>
    <source>
        <strain evidence="2 3">EV16P</strain>
    </source>
</reference>
<dbReference type="Proteomes" id="UP001312908">
    <property type="component" value="Unassembled WGS sequence"/>
</dbReference>
<protein>
    <submittedName>
        <fullName evidence="2">Uncharacterized protein</fullName>
    </submittedName>
</protein>
<sequence>MNKILHFLAVFWASSVYAQSTVTETSDHEVTFPNLSTQGAAPVLSIGGRNQIMAPRGRIRTPTRPLMRFFSGAACRQP</sequence>
<evidence type="ECO:0000313" key="2">
    <source>
        <dbReference type="EMBL" id="MEE8657915.1"/>
    </source>
</evidence>
<feature type="signal peptide" evidence="1">
    <location>
        <begin position="1"/>
        <end position="18"/>
    </location>
</feature>
<proteinExistence type="predicted"/>
<evidence type="ECO:0000313" key="3">
    <source>
        <dbReference type="Proteomes" id="UP001312908"/>
    </source>
</evidence>
<feature type="chain" id="PRO_5047260124" evidence="1">
    <location>
        <begin position="19"/>
        <end position="78"/>
    </location>
</feature>
<dbReference type="EMBL" id="JAWJZY010000001">
    <property type="protein sequence ID" value="MEE8657915.1"/>
    <property type="molecule type" value="Genomic_DNA"/>
</dbReference>
<accession>A0ABU7U2W2</accession>
<name>A0ABU7U2W2_9PROT</name>
<evidence type="ECO:0000256" key="1">
    <source>
        <dbReference type="SAM" id="SignalP"/>
    </source>
</evidence>
<keyword evidence="3" id="KW-1185">Reference proteome</keyword>
<organism evidence="2 3">
    <name type="scientific">Sorlinia euscelidii</name>
    <dbReference type="NCBI Taxonomy" id="3081148"/>
    <lineage>
        <taxon>Bacteria</taxon>
        <taxon>Pseudomonadati</taxon>
        <taxon>Pseudomonadota</taxon>
        <taxon>Alphaproteobacteria</taxon>
        <taxon>Acetobacterales</taxon>
        <taxon>Acetobacteraceae</taxon>
        <taxon>Sorlinia</taxon>
    </lineage>
</organism>
<comment type="caution">
    <text evidence="2">The sequence shown here is derived from an EMBL/GenBank/DDBJ whole genome shotgun (WGS) entry which is preliminary data.</text>
</comment>
<keyword evidence="1" id="KW-0732">Signal</keyword>
<gene>
    <name evidence="2" type="ORF">DOFOFD_02645</name>
</gene>